<dbReference type="PROSITE" id="PS51910">
    <property type="entry name" value="GH18_2"/>
    <property type="match status" value="1"/>
</dbReference>
<dbReference type="PANTHER" id="PTHR46066:SF2">
    <property type="entry name" value="CHITINASE DOMAIN-CONTAINING PROTEIN 1"/>
    <property type="match status" value="1"/>
</dbReference>
<evidence type="ECO:0000259" key="2">
    <source>
        <dbReference type="PROSITE" id="PS51781"/>
    </source>
</evidence>
<dbReference type="PROSITE" id="PS51781">
    <property type="entry name" value="SH3B"/>
    <property type="match status" value="1"/>
</dbReference>
<name>A0A7W9SES4_9FIRM</name>
<keyword evidence="1" id="KW-1133">Transmembrane helix</keyword>
<evidence type="ECO:0000313" key="5">
    <source>
        <dbReference type="Proteomes" id="UP000522163"/>
    </source>
</evidence>
<evidence type="ECO:0000256" key="1">
    <source>
        <dbReference type="SAM" id="Phobius"/>
    </source>
</evidence>
<keyword evidence="1" id="KW-0472">Membrane</keyword>
<dbReference type="InterPro" id="IPR017853">
    <property type="entry name" value="GH"/>
</dbReference>
<comment type="caution">
    <text evidence="4">The sequence shown here is derived from an EMBL/GenBank/DDBJ whole genome shotgun (WGS) entry which is preliminary data.</text>
</comment>
<feature type="transmembrane region" description="Helical" evidence="1">
    <location>
        <begin position="20"/>
        <end position="43"/>
    </location>
</feature>
<dbReference type="Gene3D" id="3.10.50.10">
    <property type="match status" value="1"/>
</dbReference>
<dbReference type="GO" id="GO:0005975">
    <property type="term" value="P:carbohydrate metabolic process"/>
    <property type="evidence" value="ECO:0007669"/>
    <property type="project" value="InterPro"/>
</dbReference>
<organism evidence="4 5">
    <name type="scientific">Oribacterium sinus</name>
    <dbReference type="NCBI Taxonomy" id="237576"/>
    <lineage>
        <taxon>Bacteria</taxon>
        <taxon>Bacillati</taxon>
        <taxon>Bacillota</taxon>
        <taxon>Clostridia</taxon>
        <taxon>Lachnospirales</taxon>
        <taxon>Lachnospiraceae</taxon>
        <taxon>Oribacterium</taxon>
    </lineage>
</organism>
<accession>A0A7W9SES4</accession>
<dbReference type="GO" id="GO:0008061">
    <property type="term" value="F:chitin binding"/>
    <property type="evidence" value="ECO:0007669"/>
    <property type="project" value="InterPro"/>
</dbReference>
<proteinExistence type="predicted"/>
<dbReference type="InterPro" id="IPR001223">
    <property type="entry name" value="Glyco_hydro18_cat"/>
</dbReference>
<protein>
    <submittedName>
        <fullName evidence="4">Spore germination protein YaaH</fullName>
    </submittedName>
</protein>
<dbReference type="PANTHER" id="PTHR46066">
    <property type="entry name" value="CHITINASE DOMAIN-CONTAINING PROTEIN 1 FAMILY MEMBER"/>
    <property type="match status" value="1"/>
</dbReference>
<reference evidence="4 5" key="1">
    <citation type="submission" date="2020-08" db="EMBL/GenBank/DDBJ databases">
        <title>Genomic Encyclopedia of Type Strains, Phase IV (KMG-IV): sequencing the most valuable type-strain genomes for metagenomic binning, comparative biology and taxonomic classification.</title>
        <authorList>
            <person name="Goeker M."/>
        </authorList>
    </citation>
    <scope>NUCLEOTIDE SEQUENCE [LARGE SCALE GENOMIC DNA]</scope>
    <source>
        <strain evidence="4 5">DSM 17245</strain>
    </source>
</reference>
<gene>
    <name evidence="4" type="ORF">HNQ46_000459</name>
</gene>
<dbReference type="SMART" id="SM00636">
    <property type="entry name" value="Glyco_18"/>
    <property type="match status" value="1"/>
</dbReference>
<dbReference type="Gene3D" id="3.20.20.80">
    <property type="entry name" value="Glycosidases"/>
    <property type="match status" value="1"/>
</dbReference>
<dbReference type="AlphaFoldDB" id="A0A7W9SES4"/>
<dbReference type="Pfam" id="PF08239">
    <property type="entry name" value="SH3_3"/>
    <property type="match status" value="1"/>
</dbReference>
<feature type="domain" description="SH3b" evidence="2">
    <location>
        <begin position="179"/>
        <end position="243"/>
    </location>
</feature>
<dbReference type="InterPro" id="IPR029070">
    <property type="entry name" value="Chitinase_insertion_sf"/>
</dbReference>
<dbReference type="GeneID" id="85014023"/>
<evidence type="ECO:0000259" key="3">
    <source>
        <dbReference type="PROSITE" id="PS51910"/>
    </source>
</evidence>
<sequence length="579" mass="65759">MEEQRERQSRKRGKSEGKSLLPFFLIFFCFILLFAGAGLFYYVKKYMPTKARADLNSYFSVSGDNVELYLNHEKQVEDSVLTLGRMQDGEVYLPYGFVVKQLNIRFYYDDDEKTLRYALPDSVEIYQPGEKGKDGKLPYFVDGKNIFLSLSLIQSHTALEVENFTDTEHKRVFLYNAFGKEKQATLTAKEAVRVQGGVKSPILTDLEKGDKVLVLEKMEKWSKVETKDGFIGYLRNSRLGDEVEIEKSSDFQAPVYSHKSMGEGVHPTLAFHQITTREANNTLDTLLPNAAEANIVAPTWYVLSDNAGNFISYSDANYVAKAHAAGKKVFATLNNFDAGKVDAKALFSAAKHRSALIENLVKDLKEKQVDGINVDIELLPESAARDYLEFMRELSIACRTEELFLSVDCYVPYSYNAYYNIKELGEICDYVVIMCYDEHYAGSEEAGSVSSLSYVERGIDESAAKMDKNRVIIALPFYTRVWITDANGKLRSEALSITKAKEWITEKNVPLEWKEDIGQYYGVIQDGNEKKEIWMEDEKSMEAKMSLLREKGIQGVAAWKLGQEPQGFWSILNLEEKTS</sequence>
<dbReference type="SUPFAM" id="SSF51445">
    <property type="entry name" value="(Trans)glycosidases"/>
    <property type="match status" value="1"/>
</dbReference>
<dbReference type="EMBL" id="JACHHH010000002">
    <property type="protein sequence ID" value="MBB6040496.1"/>
    <property type="molecule type" value="Genomic_DNA"/>
</dbReference>
<keyword evidence="1" id="KW-0812">Transmembrane</keyword>
<dbReference type="Pfam" id="PF00704">
    <property type="entry name" value="Glyco_hydro_18"/>
    <property type="match status" value="1"/>
</dbReference>
<dbReference type="Gene3D" id="2.30.30.40">
    <property type="entry name" value="SH3 Domains"/>
    <property type="match status" value="1"/>
</dbReference>
<dbReference type="InterPro" id="IPR011583">
    <property type="entry name" value="Chitinase_II/V-like_cat"/>
</dbReference>
<dbReference type="InterPro" id="IPR003646">
    <property type="entry name" value="SH3-like_bac-type"/>
</dbReference>
<evidence type="ECO:0000313" key="4">
    <source>
        <dbReference type="EMBL" id="MBB6040496.1"/>
    </source>
</evidence>
<dbReference type="RefSeq" id="WP_183682468.1">
    <property type="nucleotide sequence ID" value="NZ_JACHHH010000002.1"/>
</dbReference>
<feature type="domain" description="GH18" evidence="3">
    <location>
        <begin position="265"/>
        <end position="579"/>
    </location>
</feature>
<dbReference type="Proteomes" id="UP000522163">
    <property type="component" value="Unassembled WGS sequence"/>
</dbReference>